<dbReference type="SMART" id="SM00575">
    <property type="entry name" value="ZnF_PMZ"/>
    <property type="match status" value="1"/>
</dbReference>
<reference evidence="6 7" key="1">
    <citation type="journal article" date="2018" name="Science">
        <title>The opium poppy genome and morphinan production.</title>
        <authorList>
            <person name="Guo L."/>
            <person name="Winzer T."/>
            <person name="Yang X."/>
            <person name="Li Y."/>
            <person name="Ning Z."/>
            <person name="He Z."/>
            <person name="Teodor R."/>
            <person name="Lu Y."/>
            <person name="Bowser T.A."/>
            <person name="Graham I.A."/>
            <person name="Ye K."/>
        </authorList>
    </citation>
    <scope>NUCLEOTIDE SEQUENCE [LARGE SCALE GENOMIC DNA]</scope>
    <source>
        <strain evidence="7">cv. HN1</strain>
        <tissue evidence="6">Leaves</tissue>
    </source>
</reference>
<dbReference type="PANTHER" id="PTHR31973:SF187">
    <property type="entry name" value="MUTATOR TRANSPOSASE MUDRA PROTEIN"/>
    <property type="match status" value="1"/>
</dbReference>
<dbReference type="Pfam" id="PF04434">
    <property type="entry name" value="SWIM"/>
    <property type="match status" value="1"/>
</dbReference>
<gene>
    <name evidence="6" type="ORF">C5167_014475</name>
</gene>
<organism evidence="6 7">
    <name type="scientific">Papaver somniferum</name>
    <name type="common">Opium poppy</name>
    <dbReference type="NCBI Taxonomy" id="3469"/>
    <lineage>
        <taxon>Eukaryota</taxon>
        <taxon>Viridiplantae</taxon>
        <taxon>Streptophyta</taxon>
        <taxon>Embryophyta</taxon>
        <taxon>Tracheophyta</taxon>
        <taxon>Spermatophyta</taxon>
        <taxon>Magnoliopsida</taxon>
        <taxon>Ranunculales</taxon>
        <taxon>Papaveraceae</taxon>
        <taxon>Papaveroideae</taxon>
        <taxon>Papaver</taxon>
    </lineage>
</organism>
<evidence type="ECO:0000256" key="1">
    <source>
        <dbReference type="ARBA" id="ARBA00022723"/>
    </source>
</evidence>
<evidence type="ECO:0000256" key="4">
    <source>
        <dbReference type="PROSITE-ProRule" id="PRU00325"/>
    </source>
</evidence>
<evidence type="ECO:0000256" key="2">
    <source>
        <dbReference type="ARBA" id="ARBA00022771"/>
    </source>
</evidence>
<dbReference type="OMA" id="EENTILW"/>
<keyword evidence="1" id="KW-0479">Metal-binding</keyword>
<proteinExistence type="predicted"/>
<accession>A0A4Y7J3C2</accession>
<dbReference type="Gramene" id="RZC55624">
    <property type="protein sequence ID" value="RZC55624"/>
    <property type="gene ID" value="C5167_014475"/>
</dbReference>
<keyword evidence="2 4" id="KW-0863">Zinc-finger</keyword>
<sequence>MEYGVDLTYSQAYHSLQFTKKFLEGDDIKSYSDFVWYKDVIEQYNPRSVVNFEYDSVTRRFKRFFVAFEASITGFNNYCRPMLFIDCTFLTRKFKGGLMVACGKTGNQEIYPVAFGIVPCEIVRVDNGNIPVPKGKSRQTAVKLFEECYTALTKEKLYAAAKSMSNLKLDSVVAWMMKIPFENWDAHAFLGERWGENTSTIVESFNNVIKHDKPLPALELVYVIRDKVMEQNYKSLLESNKWTTRLTPRMQARFNNRITDCRSYKFWRSSEKVFEIISPTGKHTVDLDSRTCSCKWWQKHSFPCTHAMKAMLQIGNDEPYNYISPYYTSDYYRRLYSRPIYLIPDYEKPPGINEKGYVLPPNGGREQDGRHKGVRYRRSREKVCNKRKYGQCGMLTFHNRRTCRRAPLATFRKESQSRMINFLKRMLF</sequence>
<dbReference type="PROSITE" id="PS50966">
    <property type="entry name" value="ZF_SWIM"/>
    <property type="match status" value="1"/>
</dbReference>
<dbReference type="InterPro" id="IPR007527">
    <property type="entry name" value="Znf_SWIM"/>
</dbReference>
<dbReference type="AlphaFoldDB" id="A0A4Y7J3C2"/>
<evidence type="ECO:0000313" key="7">
    <source>
        <dbReference type="Proteomes" id="UP000316621"/>
    </source>
</evidence>
<feature type="domain" description="SWIM-type" evidence="5">
    <location>
        <begin position="283"/>
        <end position="315"/>
    </location>
</feature>
<keyword evidence="7" id="KW-1185">Reference proteome</keyword>
<name>A0A4Y7J3C2_PAPSO</name>
<evidence type="ECO:0000256" key="3">
    <source>
        <dbReference type="ARBA" id="ARBA00022833"/>
    </source>
</evidence>
<evidence type="ECO:0000259" key="5">
    <source>
        <dbReference type="PROSITE" id="PS50966"/>
    </source>
</evidence>
<protein>
    <recommendedName>
        <fullName evidence="5">SWIM-type domain-containing protein</fullName>
    </recommendedName>
</protein>
<dbReference type="EMBL" id="CM010717">
    <property type="protein sequence ID" value="RZC55624.1"/>
    <property type="molecule type" value="Genomic_DNA"/>
</dbReference>
<dbReference type="PANTHER" id="PTHR31973">
    <property type="entry name" value="POLYPROTEIN, PUTATIVE-RELATED"/>
    <property type="match status" value="1"/>
</dbReference>
<dbReference type="Proteomes" id="UP000316621">
    <property type="component" value="Chromosome 3"/>
</dbReference>
<dbReference type="GO" id="GO:0008270">
    <property type="term" value="F:zinc ion binding"/>
    <property type="evidence" value="ECO:0007669"/>
    <property type="project" value="UniProtKB-KW"/>
</dbReference>
<dbReference type="InterPro" id="IPR006564">
    <property type="entry name" value="Znf_PMZ"/>
</dbReference>
<evidence type="ECO:0000313" key="6">
    <source>
        <dbReference type="EMBL" id="RZC55624.1"/>
    </source>
</evidence>
<keyword evidence="3" id="KW-0862">Zinc</keyword>